<dbReference type="Gene3D" id="1.10.3720.10">
    <property type="entry name" value="MetI-like"/>
    <property type="match status" value="1"/>
</dbReference>
<reference evidence="10 11" key="1">
    <citation type="submission" date="2018-04" db="EMBL/GenBank/DDBJ databases">
        <title>Genomic Encyclopedia of Archaeal and Bacterial Type Strains, Phase II (KMG-II): from individual species to whole genera.</title>
        <authorList>
            <person name="Goeker M."/>
        </authorList>
    </citation>
    <scope>NUCLEOTIDE SEQUENCE [LARGE SCALE GENOMIC DNA]</scope>
    <source>
        <strain evidence="10 11">DSM 29329</strain>
    </source>
</reference>
<dbReference type="Proteomes" id="UP000244069">
    <property type="component" value="Unassembled WGS sequence"/>
</dbReference>
<dbReference type="PANTHER" id="PTHR43386:SF23">
    <property type="entry name" value="ABC TRANSPORTER"/>
    <property type="match status" value="1"/>
</dbReference>
<dbReference type="Pfam" id="PF00528">
    <property type="entry name" value="BPD_transp_1"/>
    <property type="match status" value="1"/>
</dbReference>
<dbReference type="Pfam" id="PF12911">
    <property type="entry name" value="OppC_N"/>
    <property type="match status" value="1"/>
</dbReference>
<evidence type="ECO:0000259" key="9">
    <source>
        <dbReference type="PROSITE" id="PS50928"/>
    </source>
</evidence>
<dbReference type="InterPro" id="IPR000515">
    <property type="entry name" value="MetI-like"/>
</dbReference>
<feature type="region of interest" description="Disordered" evidence="8">
    <location>
        <begin position="1"/>
        <end position="25"/>
    </location>
</feature>
<organism evidence="10 11">
    <name type="scientific">Allosediminivita pacifica</name>
    <dbReference type="NCBI Taxonomy" id="1267769"/>
    <lineage>
        <taxon>Bacteria</taxon>
        <taxon>Pseudomonadati</taxon>
        <taxon>Pseudomonadota</taxon>
        <taxon>Alphaproteobacteria</taxon>
        <taxon>Rhodobacterales</taxon>
        <taxon>Paracoccaceae</taxon>
        <taxon>Allosediminivita</taxon>
    </lineage>
</organism>
<dbReference type="InterPro" id="IPR025966">
    <property type="entry name" value="OppC_N"/>
</dbReference>
<dbReference type="CDD" id="cd06261">
    <property type="entry name" value="TM_PBP2"/>
    <property type="match status" value="1"/>
</dbReference>
<evidence type="ECO:0000256" key="1">
    <source>
        <dbReference type="ARBA" id="ARBA00004651"/>
    </source>
</evidence>
<dbReference type="InterPro" id="IPR035906">
    <property type="entry name" value="MetI-like_sf"/>
</dbReference>
<evidence type="ECO:0000313" key="10">
    <source>
        <dbReference type="EMBL" id="PTX49772.1"/>
    </source>
</evidence>
<feature type="compositionally biased region" description="Low complexity" evidence="8">
    <location>
        <begin position="1"/>
        <end position="13"/>
    </location>
</feature>
<comment type="subcellular location">
    <subcellularLocation>
        <location evidence="1 7">Cell membrane</location>
        <topology evidence="1 7">Multi-pass membrane protein</topology>
    </subcellularLocation>
</comment>
<name>A0A2T6B172_9RHOB</name>
<accession>A0A2T6B172</accession>
<feature type="transmembrane region" description="Helical" evidence="7">
    <location>
        <begin position="118"/>
        <end position="141"/>
    </location>
</feature>
<protein>
    <submittedName>
        <fullName evidence="10">Peptide/nickel transport system permease protein</fullName>
    </submittedName>
</protein>
<proteinExistence type="inferred from homology"/>
<evidence type="ECO:0000256" key="2">
    <source>
        <dbReference type="ARBA" id="ARBA00022448"/>
    </source>
</evidence>
<evidence type="ECO:0000313" key="11">
    <source>
        <dbReference type="Proteomes" id="UP000244069"/>
    </source>
</evidence>
<dbReference type="OrthoDB" id="9766870at2"/>
<dbReference type="PROSITE" id="PS50928">
    <property type="entry name" value="ABC_TM1"/>
    <property type="match status" value="1"/>
</dbReference>
<evidence type="ECO:0000256" key="8">
    <source>
        <dbReference type="SAM" id="MobiDB-lite"/>
    </source>
</evidence>
<feature type="transmembrane region" description="Helical" evidence="7">
    <location>
        <begin position="294"/>
        <end position="312"/>
    </location>
</feature>
<dbReference type="AlphaFoldDB" id="A0A2T6B172"/>
<evidence type="ECO:0000256" key="7">
    <source>
        <dbReference type="RuleBase" id="RU363032"/>
    </source>
</evidence>
<evidence type="ECO:0000256" key="5">
    <source>
        <dbReference type="ARBA" id="ARBA00022989"/>
    </source>
</evidence>
<dbReference type="PANTHER" id="PTHR43386">
    <property type="entry name" value="OLIGOPEPTIDE TRANSPORT SYSTEM PERMEASE PROTEIN APPC"/>
    <property type="match status" value="1"/>
</dbReference>
<sequence>MTEPAPASPAPIEALKDDVPQAPPRSQWRDVWDQFTKHKGAMFGGGFLLFITLAVLIGPFIWTVDPQDIDIRNKDMRPIYTAIWNSDADVSWAKPLGSDQLGRDNLAQMIAGGQASMAVGWAAMILSLVIGAGIGVIAGFFKKLDGPLMRLTDLFLSLPILPLLLVAVTLFRQPLRANFGPEGGMFILIVTVIAITSWMPTARIVRGDVLAIKEREFVLAARSIGTRPGKIIRRHLLPNVLSPIMVSAALGLATAIITESSLSFLGVGFPSDFPTWGKMLADAVQRMEHFPERVMLPGIAISLTVLSVNYLGDGLRDALDPRIRGR</sequence>
<feature type="transmembrane region" description="Helical" evidence="7">
    <location>
        <begin position="41"/>
        <end position="62"/>
    </location>
</feature>
<feature type="transmembrane region" description="Helical" evidence="7">
    <location>
        <begin position="183"/>
        <end position="205"/>
    </location>
</feature>
<gene>
    <name evidence="10" type="ORF">C8N44_106150</name>
</gene>
<comment type="caution">
    <text evidence="10">The sequence shown here is derived from an EMBL/GenBank/DDBJ whole genome shotgun (WGS) entry which is preliminary data.</text>
</comment>
<keyword evidence="5 7" id="KW-1133">Transmembrane helix</keyword>
<keyword evidence="4 7" id="KW-0812">Transmembrane</keyword>
<comment type="similarity">
    <text evidence="7">Belongs to the binding-protein-dependent transport system permease family.</text>
</comment>
<keyword evidence="2 7" id="KW-0813">Transport</keyword>
<dbReference type="InterPro" id="IPR050366">
    <property type="entry name" value="BP-dependent_transpt_permease"/>
</dbReference>
<keyword evidence="11" id="KW-1185">Reference proteome</keyword>
<evidence type="ECO:0000256" key="6">
    <source>
        <dbReference type="ARBA" id="ARBA00023136"/>
    </source>
</evidence>
<keyword evidence="6 7" id="KW-0472">Membrane</keyword>
<feature type="transmembrane region" description="Helical" evidence="7">
    <location>
        <begin position="153"/>
        <end position="171"/>
    </location>
</feature>
<dbReference type="GO" id="GO:0005886">
    <property type="term" value="C:plasma membrane"/>
    <property type="evidence" value="ECO:0007669"/>
    <property type="project" value="UniProtKB-SubCell"/>
</dbReference>
<keyword evidence="3" id="KW-1003">Cell membrane</keyword>
<feature type="transmembrane region" description="Helical" evidence="7">
    <location>
        <begin position="236"/>
        <end position="257"/>
    </location>
</feature>
<evidence type="ECO:0000256" key="4">
    <source>
        <dbReference type="ARBA" id="ARBA00022692"/>
    </source>
</evidence>
<dbReference type="SUPFAM" id="SSF161098">
    <property type="entry name" value="MetI-like"/>
    <property type="match status" value="1"/>
</dbReference>
<dbReference type="RefSeq" id="WP_107975384.1">
    <property type="nucleotide sequence ID" value="NZ_BMEZ01000006.1"/>
</dbReference>
<evidence type="ECO:0000256" key="3">
    <source>
        <dbReference type="ARBA" id="ARBA00022475"/>
    </source>
</evidence>
<feature type="domain" description="ABC transmembrane type-1" evidence="9">
    <location>
        <begin position="113"/>
        <end position="312"/>
    </location>
</feature>
<dbReference type="GO" id="GO:0055085">
    <property type="term" value="P:transmembrane transport"/>
    <property type="evidence" value="ECO:0007669"/>
    <property type="project" value="InterPro"/>
</dbReference>
<dbReference type="EMBL" id="QBKN01000006">
    <property type="protein sequence ID" value="PTX49772.1"/>
    <property type="molecule type" value="Genomic_DNA"/>
</dbReference>